<dbReference type="SUPFAM" id="SSF50630">
    <property type="entry name" value="Acid proteases"/>
    <property type="match status" value="1"/>
</dbReference>
<protein>
    <submittedName>
        <fullName evidence="8">Putative reverse transcriptase domain-containing protein</fullName>
    </submittedName>
</protein>
<organism evidence="8">
    <name type="scientific">Tanacetum cinerariifolium</name>
    <name type="common">Dalmatian daisy</name>
    <name type="synonym">Chrysanthemum cinerariifolium</name>
    <dbReference type="NCBI Taxonomy" id="118510"/>
    <lineage>
        <taxon>Eukaryota</taxon>
        <taxon>Viridiplantae</taxon>
        <taxon>Streptophyta</taxon>
        <taxon>Embryophyta</taxon>
        <taxon>Tracheophyta</taxon>
        <taxon>Spermatophyta</taxon>
        <taxon>Magnoliopsida</taxon>
        <taxon>eudicotyledons</taxon>
        <taxon>Gunneridae</taxon>
        <taxon>Pentapetalae</taxon>
        <taxon>asterids</taxon>
        <taxon>campanulids</taxon>
        <taxon>Asterales</taxon>
        <taxon>Asteraceae</taxon>
        <taxon>Asteroideae</taxon>
        <taxon>Anthemideae</taxon>
        <taxon>Anthemidinae</taxon>
        <taxon>Tanacetum</taxon>
    </lineage>
</organism>
<dbReference type="InterPro" id="IPR036397">
    <property type="entry name" value="RNaseH_sf"/>
</dbReference>
<dbReference type="SUPFAM" id="SSF53098">
    <property type="entry name" value="Ribonuclease H-like"/>
    <property type="match status" value="1"/>
</dbReference>
<keyword evidence="4" id="KW-0255">Endonuclease</keyword>
<accession>A0A699H7P0</accession>
<keyword evidence="2" id="KW-0548">Nucleotidyltransferase</keyword>
<dbReference type="AlphaFoldDB" id="A0A699H7P0"/>
<keyword evidence="4" id="KW-0378">Hydrolase</keyword>
<feature type="domain" description="Reverse transcriptase/retrotransposon-derived protein RNase H-like" evidence="7">
    <location>
        <begin position="644"/>
        <end position="724"/>
    </location>
</feature>
<proteinExistence type="predicted"/>
<feature type="region of interest" description="Disordered" evidence="6">
    <location>
        <begin position="24"/>
        <end position="88"/>
    </location>
</feature>
<dbReference type="FunFam" id="3.30.70.270:FF:000020">
    <property type="entry name" value="Transposon Tf2-6 polyprotein-like Protein"/>
    <property type="match status" value="1"/>
</dbReference>
<evidence type="ECO:0000256" key="1">
    <source>
        <dbReference type="ARBA" id="ARBA00022679"/>
    </source>
</evidence>
<dbReference type="InterPro" id="IPR043128">
    <property type="entry name" value="Rev_trsase/Diguanyl_cyclase"/>
</dbReference>
<dbReference type="InterPro" id="IPR021109">
    <property type="entry name" value="Peptidase_aspartic_dom_sf"/>
</dbReference>
<feature type="compositionally biased region" description="Basic and acidic residues" evidence="6">
    <location>
        <begin position="35"/>
        <end position="52"/>
    </location>
</feature>
<evidence type="ECO:0000256" key="3">
    <source>
        <dbReference type="ARBA" id="ARBA00022722"/>
    </source>
</evidence>
<dbReference type="GO" id="GO:0003964">
    <property type="term" value="F:RNA-directed DNA polymerase activity"/>
    <property type="evidence" value="ECO:0007669"/>
    <property type="project" value="UniProtKB-KW"/>
</dbReference>
<dbReference type="Pfam" id="PF08284">
    <property type="entry name" value="RVP_2"/>
    <property type="match status" value="1"/>
</dbReference>
<dbReference type="Gene3D" id="2.40.70.10">
    <property type="entry name" value="Acid Proteases"/>
    <property type="match status" value="1"/>
</dbReference>
<evidence type="ECO:0000256" key="2">
    <source>
        <dbReference type="ARBA" id="ARBA00022695"/>
    </source>
</evidence>
<sequence length="941" mass="107312">MNAGEFLEMDPYEEVAQQGQVYPLSPAYVPDPMELDEHVPVHVLEHPEYHEPSDEDIQVEDDDEDPEEDPSEEHEPEDDNEDPDEGPSLRILMRLNHSRRTRLLSHHHHLDIVERGYLSDLRHQCPGHNAQTIAIAANRAYDIGYVRALQASEQRIMTSIEEVNLRVSYQAQVRRQESKIMHVTRQGINDAMTPESIQAMIDREIQRNSTHTQDDASQSSSGGLRRPVQPTRVCSYTNFMKCQSLNFKGTEGVVGLSQWLKKIESVFYISGYAIDDQVKFATCTLLGAALTWWNGHVRTLGHEAAYAMTWGTLKKKMTDNNHPKALMCTKFLAGETEKVDKYISGLLDNIHRNVMSARPKTLDETIELANDLIDQKLRTYAERQNENKSKTDNNQQQQLHKKQNVARAYTDGPGEKKNCPKLNNVKNGVAQGRAYMLGGRDASPDSNVITCMFLLNNRYAKILFDTGADRSFASSTFSVLIDITPTTLENPYDVELADGKIIRVNTIVRGFTLNFMNNPFNIDLMPVPLGSFDIIIGMDWLTRHHGVIIYDEKIVCVPFGREMLIFQGNGDNQREESRLNIISKGIHVDPAKIESIKYWASPKSLTKIRQFLGLIGYYRRFIEGFFKIAKLMTKLTQKNVKFDWEEKEEAAFQLIKRKLCSTPILALPKGSKNFIVYCDASHKGLGVVLMQNDKVIGYASRQLKIHEKNYTTHDLELRAVANVVADALSRKERSRPLRVRALVMTMGLNLPKEILEAQTKALKPENLSAEDVGGMLRKDLPKEKLEPRTNGTLCLNNNIWLYWWPNMKANIATYVSKSLTCSKVKAEHQKPSSLLVQPEIPEWKWEKITMDFITKLPKTTNGYDTIWVIVDRLTKSTHFLPMRENDPMEKLMKLYMKEVVTRHVIMSSASSVVIYTSFYTDSEPGRVFWGADEVRSDRGSP</sequence>
<evidence type="ECO:0000256" key="5">
    <source>
        <dbReference type="ARBA" id="ARBA00023268"/>
    </source>
</evidence>
<dbReference type="InterPro" id="IPR043502">
    <property type="entry name" value="DNA/RNA_pol_sf"/>
</dbReference>
<dbReference type="CDD" id="cd00303">
    <property type="entry name" value="retropepsin_like"/>
    <property type="match status" value="1"/>
</dbReference>
<keyword evidence="5" id="KW-0511">Multifunctional enzyme</keyword>
<dbReference type="InterPro" id="IPR050951">
    <property type="entry name" value="Retrovirus_Pol_polyprotein"/>
</dbReference>
<comment type="caution">
    <text evidence="8">The sequence shown here is derived from an EMBL/GenBank/DDBJ whole genome shotgun (WGS) entry which is preliminary data.</text>
</comment>
<name>A0A699H7P0_TANCI</name>
<evidence type="ECO:0000259" key="7">
    <source>
        <dbReference type="Pfam" id="PF17919"/>
    </source>
</evidence>
<keyword evidence="8" id="KW-0695">RNA-directed DNA polymerase</keyword>
<dbReference type="PANTHER" id="PTHR37984:SF5">
    <property type="entry name" value="PROTEIN NYNRIN-LIKE"/>
    <property type="match status" value="1"/>
</dbReference>
<feature type="non-terminal residue" evidence="8">
    <location>
        <position position="941"/>
    </location>
</feature>
<evidence type="ECO:0000256" key="4">
    <source>
        <dbReference type="ARBA" id="ARBA00022759"/>
    </source>
</evidence>
<dbReference type="Gene3D" id="3.30.70.270">
    <property type="match status" value="1"/>
</dbReference>
<dbReference type="Gene3D" id="3.30.420.10">
    <property type="entry name" value="Ribonuclease H-like superfamily/Ribonuclease H"/>
    <property type="match status" value="1"/>
</dbReference>
<dbReference type="GO" id="GO:0003676">
    <property type="term" value="F:nucleic acid binding"/>
    <property type="evidence" value="ECO:0007669"/>
    <property type="project" value="InterPro"/>
</dbReference>
<dbReference type="InterPro" id="IPR041577">
    <property type="entry name" value="RT_RNaseH_2"/>
</dbReference>
<reference evidence="8" key="1">
    <citation type="journal article" date="2019" name="Sci. Rep.">
        <title>Draft genome of Tanacetum cinerariifolium, the natural source of mosquito coil.</title>
        <authorList>
            <person name="Yamashiro T."/>
            <person name="Shiraishi A."/>
            <person name="Satake H."/>
            <person name="Nakayama K."/>
        </authorList>
    </citation>
    <scope>NUCLEOTIDE SEQUENCE</scope>
</reference>
<feature type="region of interest" description="Disordered" evidence="6">
    <location>
        <begin position="384"/>
        <end position="423"/>
    </location>
</feature>
<dbReference type="PANTHER" id="PTHR37984">
    <property type="entry name" value="PROTEIN CBG26694"/>
    <property type="match status" value="1"/>
</dbReference>
<evidence type="ECO:0000313" key="8">
    <source>
        <dbReference type="EMBL" id="GEX52709.1"/>
    </source>
</evidence>
<feature type="compositionally biased region" description="Acidic residues" evidence="6">
    <location>
        <begin position="53"/>
        <end position="85"/>
    </location>
</feature>
<keyword evidence="3" id="KW-0540">Nuclease</keyword>
<dbReference type="InterPro" id="IPR012337">
    <property type="entry name" value="RNaseH-like_sf"/>
</dbReference>
<gene>
    <name evidence="8" type="ORF">Tci_324684</name>
</gene>
<dbReference type="Pfam" id="PF17919">
    <property type="entry name" value="RT_RNaseH_2"/>
    <property type="match status" value="1"/>
</dbReference>
<feature type="region of interest" description="Disordered" evidence="6">
    <location>
        <begin position="207"/>
        <end position="229"/>
    </location>
</feature>
<dbReference type="SUPFAM" id="SSF56672">
    <property type="entry name" value="DNA/RNA polymerases"/>
    <property type="match status" value="1"/>
</dbReference>
<dbReference type="EMBL" id="BKCJ010113616">
    <property type="protein sequence ID" value="GEX52709.1"/>
    <property type="molecule type" value="Genomic_DNA"/>
</dbReference>
<evidence type="ECO:0000256" key="6">
    <source>
        <dbReference type="SAM" id="MobiDB-lite"/>
    </source>
</evidence>
<feature type="compositionally biased region" description="Polar residues" evidence="6">
    <location>
        <begin position="207"/>
        <end position="222"/>
    </location>
</feature>
<keyword evidence="1" id="KW-0808">Transferase</keyword>